<keyword evidence="10" id="KW-0418">Kinase</keyword>
<evidence type="ECO:0000256" key="13">
    <source>
        <dbReference type="ARBA" id="ARBA00023136"/>
    </source>
</evidence>
<evidence type="ECO:0000256" key="8">
    <source>
        <dbReference type="ARBA" id="ARBA00022692"/>
    </source>
</evidence>
<evidence type="ECO:0000256" key="1">
    <source>
        <dbReference type="ARBA" id="ARBA00004429"/>
    </source>
</evidence>
<evidence type="ECO:0000259" key="19">
    <source>
        <dbReference type="Pfam" id="PF13614"/>
    </source>
</evidence>
<comment type="catalytic activity">
    <reaction evidence="15">
        <text>L-tyrosyl-[protein] + ATP = O-phospho-L-tyrosyl-[protein] + ADP + H(+)</text>
        <dbReference type="Rhea" id="RHEA:10596"/>
        <dbReference type="Rhea" id="RHEA-COMP:10136"/>
        <dbReference type="Rhea" id="RHEA-COMP:20101"/>
        <dbReference type="ChEBI" id="CHEBI:15378"/>
        <dbReference type="ChEBI" id="CHEBI:30616"/>
        <dbReference type="ChEBI" id="CHEBI:46858"/>
        <dbReference type="ChEBI" id="CHEBI:61978"/>
        <dbReference type="ChEBI" id="CHEBI:456216"/>
        <dbReference type="EC" id="2.7.10.2"/>
    </reaction>
</comment>
<reference evidence="21 22" key="1">
    <citation type="submission" date="2020-08" db="EMBL/GenBank/DDBJ databases">
        <title>The genome sequence of type strain Novosphingobium flavum NBRC 111647.</title>
        <authorList>
            <person name="Liu Y."/>
        </authorList>
    </citation>
    <scope>NUCLEOTIDE SEQUENCE [LARGE SCALE GENOMIC DNA]</scope>
    <source>
        <strain evidence="21 22">NBRC 111647</strain>
    </source>
</reference>
<dbReference type="InterPro" id="IPR025669">
    <property type="entry name" value="AAA_dom"/>
</dbReference>
<accession>A0A7X1FQQ4</accession>
<dbReference type="InterPro" id="IPR032807">
    <property type="entry name" value="GNVR"/>
</dbReference>
<evidence type="ECO:0000256" key="12">
    <source>
        <dbReference type="ARBA" id="ARBA00022989"/>
    </source>
</evidence>
<dbReference type="AlphaFoldDB" id="A0A7X1FQQ4"/>
<feature type="transmembrane region" description="Helical" evidence="17">
    <location>
        <begin position="43"/>
        <end position="64"/>
    </location>
</feature>
<keyword evidence="13 17" id="KW-0472">Membrane</keyword>
<evidence type="ECO:0000256" key="11">
    <source>
        <dbReference type="ARBA" id="ARBA00022840"/>
    </source>
</evidence>
<dbReference type="Proteomes" id="UP000566813">
    <property type="component" value="Unassembled WGS sequence"/>
</dbReference>
<keyword evidence="22" id="KW-1185">Reference proteome</keyword>
<evidence type="ECO:0000259" key="18">
    <source>
        <dbReference type="Pfam" id="PF02706"/>
    </source>
</evidence>
<evidence type="ECO:0000256" key="3">
    <source>
        <dbReference type="ARBA" id="ARBA00008883"/>
    </source>
</evidence>
<comment type="subcellular location">
    <subcellularLocation>
        <location evidence="1">Cell inner membrane</location>
        <topology evidence="1">Multi-pass membrane protein</topology>
    </subcellularLocation>
</comment>
<dbReference type="GO" id="GO:0005886">
    <property type="term" value="C:plasma membrane"/>
    <property type="evidence" value="ECO:0007669"/>
    <property type="project" value="UniProtKB-SubCell"/>
</dbReference>
<dbReference type="InterPro" id="IPR027417">
    <property type="entry name" value="P-loop_NTPase"/>
</dbReference>
<evidence type="ECO:0000256" key="17">
    <source>
        <dbReference type="SAM" id="Phobius"/>
    </source>
</evidence>
<keyword evidence="12 17" id="KW-1133">Transmembrane helix</keyword>
<organism evidence="21 22">
    <name type="scientific">Novosphingobium flavum</name>
    <dbReference type="NCBI Taxonomy" id="1778672"/>
    <lineage>
        <taxon>Bacteria</taxon>
        <taxon>Pseudomonadati</taxon>
        <taxon>Pseudomonadota</taxon>
        <taxon>Alphaproteobacteria</taxon>
        <taxon>Sphingomonadales</taxon>
        <taxon>Sphingomonadaceae</taxon>
        <taxon>Novosphingobium</taxon>
    </lineage>
</organism>
<evidence type="ECO:0000256" key="2">
    <source>
        <dbReference type="ARBA" id="ARBA00007316"/>
    </source>
</evidence>
<dbReference type="Pfam" id="PF13614">
    <property type="entry name" value="AAA_31"/>
    <property type="match status" value="1"/>
</dbReference>
<evidence type="ECO:0000256" key="10">
    <source>
        <dbReference type="ARBA" id="ARBA00022777"/>
    </source>
</evidence>
<keyword evidence="5" id="KW-1003">Cell membrane</keyword>
<keyword evidence="14" id="KW-0829">Tyrosine-protein kinase</keyword>
<evidence type="ECO:0000256" key="14">
    <source>
        <dbReference type="ARBA" id="ARBA00023137"/>
    </source>
</evidence>
<comment type="caution">
    <text evidence="21">The sequence shown here is derived from an EMBL/GenBank/DDBJ whole genome shotgun (WGS) entry which is preliminary data.</text>
</comment>
<proteinExistence type="inferred from homology"/>
<dbReference type="CDD" id="cd05387">
    <property type="entry name" value="BY-kinase"/>
    <property type="match status" value="1"/>
</dbReference>
<sequence>MNHQSNFVPALAASREIAAVGEPQGGRDQLDLSGSLSFFRRRALLIGLVMAAVMVVVLVVSLFMPKTFRAQSEVMLNSNVSAAGQVAATQLGQNAISNQLVETQLQIITSREMAERVSQVLNLGDGLTEDGRREVVDNLERHVSARRSGDSYALTITYDAASAQSAMTIVNTYAQVFTEWELKADQSRNLEARREVESRLSKLRTQASADTQALQQYRIANNLLSTSGASLTEQEISNYDQEVARARAQSAEDEARLQTALGQLRAGSNGDDVGEALGSAVISSLRAQESEAATQVATLSARYGANHPELIRAQKQLGEVRQQIQAEIQRVVSNLRARSQVSDQRLASLSGSLGSARQKLTENNAAMVGLSELERSAAASQSIYETYLNSYKQLLAAEGSERPSARVLTWAGLPTGPVSPNIKLNLVLAAVIGLGLGVVAAYVAEALFQGLSTPEEVENLTGHRFLASIPLLASIGSAQSHAIGEVRTAPFSVFTEAFRALGASLDQACHGSAQIVAITSALPGEGKTVTSCCLAHVYAASGLRTMLIDCDLRRAGLSRLLKTAGRRNGLIEVLKGEATLNFETADEDLSFWILPVLPSDEDSQHLLVGEEFQNLLEQLRGKFDRIVLDLPPVLPIAFTRTIAAKADAVVVAAHWRKTSVFALKAALRRLPADQVHVAGITLNQVDLRRRAFFGRLDPAFYYNEYSEYYR</sequence>
<dbReference type="PANTHER" id="PTHR32309:SF13">
    <property type="entry name" value="FERRIC ENTEROBACTIN TRANSPORT PROTEIN FEPE"/>
    <property type="match status" value="1"/>
</dbReference>
<evidence type="ECO:0000256" key="6">
    <source>
        <dbReference type="ARBA" id="ARBA00022519"/>
    </source>
</evidence>
<dbReference type="Pfam" id="PF02706">
    <property type="entry name" value="Wzz"/>
    <property type="match status" value="1"/>
</dbReference>
<dbReference type="Gene3D" id="3.40.50.300">
    <property type="entry name" value="P-loop containing nucleotide triphosphate hydrolases"/>
    <property type="match status" value="1"/>
</dbReference>
<dbReference type="SUPFAM" id="SSF52540">
    <property type="entry name" value="P-loop containing nucleoside triphosphate hydrolases"/>
    <property type="match status" value="1"/>
</dbReference>
<evidence type="ECO:0000259" key="20">
    <source>
        <dbReference type="Pfam" id="PF13807"/>
    </source>
</evidence>
<evidence type="ECO:0000256" key="9">
    <source>
        <dbReference type="ARBA" id="ARBA00022741"/>
    </source>
</evidence>
<dbReference type="RefSeq" id="WP_185663482.1">
    <property type="nucleotide sequence ID" value="NZ_JACLAW010000004.1"/>
</dbReference>
<keyword evidence="11" id="KW-0067">ATP-binding</keyword>
<gene>
    <name evidence="21" type="ORF">H7F51_06825</name>
</gene>
<evidence type="ECO:0000256" key="15">
    <source>
        <dbReference type="ARBA" id="ARBA00051245"/>
    </source>
</evidence>
<dbReference type="EMBL" id="JACLAW010000004">
    <property type="protein sequence ID" value="MBC2665226.1"/>
    <property type="molecule type" value="Genomic_DNA"/>
</dbReference>
<comment type="similarity">
    <text evidence="2">Belongs to the CpsD/CapB family.</text>
</comment>
<name>A0A7X1FQQ4_9SPHN</name>
<dbReference type="InterPro" id="IPR003856">
    <property type="entry name" value="LPS_length_determ_N"/>
</dbReference>
<evidence type="ECO:0000256" key="4">
    <source>
        <dbReference type="ARBA" id="ARBA00011903"/>
    </source>
</evidence>
<feature type="domain" description="AAA" evidence="19">
    <location>
        <begin position="514"/>
        <end position="660"/>
    </location>
</feature>
<feature type="domain" description="Tyrosine-protein kinase G-rich" evidence="20">
    <location>
        <begin position="372"/>
        <end position="443"/>
    </location>
</feature>
<feature type="coiled-coil region" evidence="16">
    <location>
        <begin position="229"/>
        <end position="256"/>
    </location>
</feature>
<evidence type="ECO:0000256" key="7">
    <source>
        <dbReference type="ARBA" id="ARBA00022679"/>
    </source>
</evidence>
<keyword evidence="8 17" id="KW-0812">Transmembrane</keyword>
<keyword evidence="9" id="KW-0547">Nucleotide-binding</keyword>
<feature type="domain" description="Polysaccharide chain length determinant N-terminal" evidence="18">
    <location>
        <begin position="28"/>
        <end position="119"/>
    </location>
</feature>
<dbReference type="InterPro" id="IPR050445">
    <property type="entry name" value="Bact_polysacc_biosynth/exp"/>
</dbReference>
<dbReference type="Pfam" id="PF13807">
    <property type="entry name" value="GNVR"/>
    <property type="match status" value="1"/>
</dbReference>
<dbReference type="PANTHER" id="PTHR32309">
    <property type="entry name" value="TYROSINE-PROTEIN KINASE"/>
    <property type="match status" value="1"/>
</dbReference>
<evidence type="ECO:0000313" key="22">
    <source>
        <dbReference type="Proteomes" id="UP000566813"/>
    </source>
</evidence>
<evidence type="ECO:0000313" key="21">
    <source>
        <dbReference type="EMBL" id="MBC2665226.1"/>
    </source>
</evidence>
<dbReference type="GO" id="GO:0004713">
    <property type="term" value="F:protein tyrosine kinase activity"/>
    <property type="evidence" value="ECO:0007669"/>
    <property type="project" value="TreeGrafter"/>
</dbReference>
<comment type="similarity">
    <text evidence="3">Belongs to the etk/wzc family.</text>
</comment>
<dbReference type="EC" id="2.7.10.2" evidence="4"/>
<evidence type="ECO:0000256" key="5">
    <source>
        <dbReference type="ARBA" id="ARBA00022475"/>
    </source>
</evidence>
<dbReference type="InterPro" id="IPR005702">
    <property type="entry name" value="Wzc-like_C"/>
</dbReference>
<evidence type="ECO:0000256" key="16">
    <source>
        <dbReference type="SAM" id="Coils"/>
    </source>
</evidence>
<keyword evidence="16" id="KW-0175">Coiled coil</keyword>
<keyword evidence="6" id="KW-0997">Cell inner membrane</keyword>
<keyword evidence="7" id="KW-0808">Transferase</keyword>
<protein>
    <recommendedName>
        <fullName evidence="4">non-specific protein-tyrosine kinase</fullName>
        <ecNumber evidence="4">2.7.10.2</ecNumber>
    </recommendedName>
</protein>